<accession>A0A502BLT0</accession>
<evidence type="ECO:0000256" key="9">
    <source>
        <dbReference type="HAMAP-Rule" id="MF_01023"/>
    </source>
</evidence>
<sequence length="372" mass="40742">MTNMQNLSRPQPKSGLLDIAAYVPGKEHVEGVAKVYKLSSNETPIGPSPHAVEAYRYLADTLALYPDGQAIALREAIAETQGLNIGNIICGNGSDELLGLLCQTYLAPGDEAIITEHGFAVYKIQTLGAGATPVTVKEKNERIDVDAILAGVTPRTKIVFIANPANPTGTYLPFEEVRRLHAGLPKTVLLVLDAAYAEYVRRNDYESGLELVSSNENVVMTRTFSKIHGLPGLRIGWMYAPLHIIDAVNRIRGPFNMNAAAIAAGAAAIRDRAHVVKSVEYNEKWLTWLTDEFTRLGLRVTPSVTNFLLMHFPDDATHSADKADEWLCKRGYILRRVGSYGFPNALRMTVGTEEANRGVVAALIEFLKQNNV</sequence>
<dbReference type="GO" id="GO:0030170">
    <property type="term" value="F:pyridoxal phosphate binding"/>
    <property type="evidence" value="ECO:0007669"/>
    <property type="project" value="InterPro"/>
</dbReference>
<evidence type="ECO:0000256" key="4">
    <source>
        <dbReference type="ARBA" id="ARBA00011738"/>
    </source>
</evidence>
<dbReference type="Gene3D" id="3.90.1150.10">
    <property type="entry name" value="Aspartate Aminotransferase, domain 1"/>
    <property type="match status" value="1"/>
</dbReference>
<proteinExistence type="inferred from homology"/>
<dbReference type="InterPro" id="IPR015421">
    <property type="entry name" value="PyrdxlP-dep_Trfase_major"/>
</dbReference>
<comment type="similarity">
    <text evidence="3 9">Belongs to the class-II pyridoxal-phosphate-dependent aminotransferase family. Histidinol-phosphate aminotransferase subfamily.</text>
</comment>
<dbReference type="AlphaFoldDB" id="A0A502BLT0"/>
<comment type="subunit">
    <text evidence="4 9">Homodimer.</text>
</comment>
<protein>
    <recommendedName>
        <fullName evidence="9">Histidinol-phosphate aminotransferase</fullName>
        <ecNumber evidence="9">2.6.1.9</ecNumber>
    </recommendedName>
    <alternativeName>
        <fullName evidence="9">Imidazole acetol-phosphate transaminase</fullName>
    </alternativeName>
</protein>
<evidence type="ECO:0000256" key="8">
    <source>
        <dbReference type="ARBA" id="ARBA00047481"/>
    </source>
</evidence>
<dbReference type="Pfam" id="PF00155">
    <property type="entry name" value="Aminotran_1_2"/>
    <property type="match status" value="1"/>
</dbReference>
<dbReference type="InterPro" id="IPR005861">
    <property type="entry name" value="HisP_aminotrans"/>
</dbReference>
<dbReference type="NCBIfam" id="TIGR01141">
    <property type="entry name" value="hisC"/>
    <property type="match status" value="1"/>
</dbReference>
<organism evidence="11 12">
    <name type="scientific">Brucella gallinifaecis</name>
    <dbReference type="NCBI Taxonomy" id="215590"/>
    <lineage>
        <taxon>Bacteria</taxon>
        <taxon>Pseudomonadati</taxon>
        <taxon>Pseudomonadota</taxon>
        <taxon>Alphaproteobacteria</taxon>
        <taxon>Hyphomicrobiales</taxon>
        <taxon>Brucellaceae</taxon>
        <taxon>Brucella/Ochrobactrum group</taxon>
        <taxon>Brucella</taxon>
    </lineage>
</organism>
<keyword evidence="9" id="KW-0028">Amino-acid biosynthesis</keyword>
<dbReference type="InterPro" id="IPR015424">
    <property type="entry name" value="PyrdxlP-dep_Trfase"/>
</dbReference>
<dbReference type="InterPro" id="IPR050106">
    <property type="entry name" value="HistidinolP_aminotransfase"/>
</dbReference>
<dbReference type="GO" id="GO:0000105">
    <property type="term" value="P:L-histidine biosynthetic process"/>
    <property type="evidence" value="ECO:0007669"/>
    <property type="project" value="UniProtKB-UniRule"/>
</dbReference>
<evidence type="ECO:0000313" key="12">
    <source>
        <dbReference type="Proteomes" id="UP000315388"/>
    </source>
</evidence>
<evidence type="ECO:0000256" key="2">
    <source>
        <dbReference type="ARBA" id="ARBA00005011"/>
    </source>
</evidence>
<evidence type="ECO:0000259" key="10">
    <source>
        <dbReference type="Pfam" id="PF00155"/>
    </source>
</evidence>
<dbReference type="HAMAP" id="MF_01023">
    <property type="entry name" value="HisC_aminotrans_2"/>
    <property type="match status" value="1"/>
</dbReference>
<feature type="domain" description="Aminotransferase class I/classII large" evidence="10">
    <location>
        <begin position="34"/>
        <end position="363"/>
    </location>
</feature>
<dbReference type="InterPro" id="IPR004839">
    <property type="entry name" value="Aminotransferase_I/II_large"/>
</dbReference>
<keyword evidence="12" id="KW-1185">Reference proteome</keyword>
<dbReference type="EMBL" id="VEWJ01000008">
    <property type="protein sequence ID" value="TPF74787.1"/>
    <property type="molecule type" value="Genomic_DNA"/>
</dbReference>
<comment type="caution">
    <text evidence="11">The sequence shown here is derived from an EMBL/GenBank/DDBJ whole genome shotgun (WGS) entry which is preliminary data.</text>
</comment>
<dbReference type="PANTHER" id="PTHR43643:SF3">
    <property type="entry name" value="HISTIDINOL-PHOSPHATE AMINOTRANSFERASE"/>
    <property type="match status" value="1"/>
</dbReference>
<evidence type="ECO:0000256" key="7">
    <source>
        <dbReference type="ARBA" id="ARBA00022898"/>
    </source>
</evidence>
<comment type="cofactor">
    <cofactor evidence="1 9">
        <name>pyridoxal 5'-phosphate</name>
        <dbReference type="ChEBI" id="CHEBI:597326"/>
    </cofactor>
</comment>
<feature type="modified residue" description="N6-(pyridoxal phosphate)lysine" evidence="9">
    <location>
        <position position="226"/>
    </location>
</feature>
<dbReference type="SUPFAM" id="SSF53383">
    <property type="entry name" value="PLP-dependent transferases"/>
    <property type="match status" value="1"/>
</dbReference>
<evidence type="ECO:0000256" key="1">
    <source>
        <dbReference type="ARBA" id="ARBA00001933"/>
    </source>
</evidence>
<dbReference type="RefSeq" id="WP_140905491.1">
    <property type="nucleotide sequence ID" value="NZ_JBHTMD010000018.1"/>
</dbReference>
<evidence type="ECO:0000256" key="3">
    <source>
        <dbReference type="ARBA" id="ARBA00007970"/>
    </source>
</evidence>
<keyword evidence="6 9" id="KW-0808">Transferase</keyword>
<dbReference type="Gene3D" id="3.40.640.10">
    <property type="entry name" value="Type I PLP-dependent aspartate aminotransferase-like (Major domain)"/>
    <property type="match status" value="1"/>
</dbReference>
<evidence type="ECO:0000256" key="6">
    <source>
        <dbReference type="ARBA" id="ARBA00022679"/>
    </source>
</evidence>
<dbReference type="GO" id="GO:0004400">
    <property type="term" value="F:histidinol-phosphate transaminase activity"/>
    <property type="evidence" value="ECO:0007669"/>
    <property type="project" value="UniProtKB-UniRule"/>
</dbReference>
<keyword evidence="7 9" id="KW-0663">Pyridoxal phosphate</keyword>
<dbReference type="OrthoDB" id="9809616at2"/>
<comment type="catalytic activity">
    <reaction evidence="8 9">
        <text>L-histidinol phosphate + 2-oxoglutarate = 3-(imidazol-4-yl)-2-oxopropyl phosphate + L-glutamate</text>
        <dbReference type="Rhea" id="RHEA:23744"/>
        <dbReference type="ChEBI" id="CHEBI:16810"/>
        <dbReference type="ChEBI" id="CHEBI:29985"/>
        <dbReference type="ChEBI" id="CHEBI:57766"/>
        <dbReference type="ChEBI" id="CHEBI:57980"/>
        <dbReference type="EC" id="2.6.1.9"/>
    </reaction>
</comment>
<dbReference type="InterPro" id="IPR015422">
    <property type="entry name" value="PyrdxlP-dep_Trfase_small"/>
</dbReference>
<keyword evidence="5 9" id="KW-0032">Aminotransferase</keyword>
<dbReference type="UniPathway" id="UPA00031">
    <property type="reaction ID" value="UER00012"/>
</dbReference>
<gene>
    <name evidence="9" type="primary">hisC</name>
    <name evidence="11" type="ORF">FHY56_12270</name>
</gene>
<keyword evidence="9" id="KW-0368">Histidine biosynthesis</keyword>
<comment type="pathway">
    <text evidence="2 9">Amino-acid biosynthesis; L-histidine biosynthesis; L-histidine from 5-phospho-alpha-D-ribose 1-diphosphate: step 7/9.</text>
</comment>
<evidence type="ECO:0000256" key="5">
    <source>
        <dbReference type="ARBA" id="ARBA00022576"/>
    </source>
</evidence>
<name>A0A502BLT0_9HYPH</name>
<dbReference type="CDD" id="cd00609">
    <property type="entry name" value="AAT_like"/>
    <property type="match status" value="1"/>
</dbReference>
<evidence type="ECO:0000313" key="11">
    <source>
        <dbReference type="EMBL" id="TPF74787.1"/>
    </source>
</evidence>
<dbReference type="Proteomes" id="UP000315388">
    <property type="component" value="Unassembled WGS sequence"/>
</dbReference>
<dbReference type="PANTHER" id="PTHR43643">
    <property type="entry name" value="HISTIDINOL-PHOSPHATE AMINOTRANSFERASE 2"/>
    <property type="match status" value="1"/>
</dbReference>
<reference evidence="11 12" key="1">
    <citation type="journal article" date="2003" name="Int. J. Syst. Evol. Microbiol.">
        <title>Towards a standardized format for the description of a novel species (of an established genus): Ochrobactrum gallinifaecis sp. nov.</title>
        <authorList>
            <person name="Kampfer P."/>
            <person name="Buczolits S."/>
            <person name="Albrecht A."/>
            <person name="Busse H.J."/>
            <person name="Stackebrandt E."/>
        </authorList>
    </citation>
    <scope>NUCLEOTIDE SEQUENCE [LARGE SCALE GENOMIC DNA]</scope>
    <source>
        <strain evidence="11 12">ISO 196</strain>
    </source>
</reference>
<dbReference type="EC" id="2.6.1.9" evidence="9"/>